<reference evidence="1" key="1">
    <citation type="submission" date="2023-08" db="EMBL/GenBank/DDBJ databases">
        <authorList>
            <person name="Alioto T."/>
            <person name="Alioto T."/>
            <person name="Gomez Garrido J."/>
        </authorList>
    </citation>
    <scope>NUCLEOTIDE SEQUENCE</scope>
</reference>
<name>A0AA36B5U3_OCTVU</name>
<proteinExistence type="predicted"/>
<evidence type="ECO:0000313" key="2">
    <source>
        <dbReference type="Proteomes" id="UP001162480"/>
    </source>
</evidence>
<accession>A0AA36B5U3</accession>
<organism evidence="1 2">
    <name type="scientific">Octopus vulgaris</name>
    <name type="common">Common octopus</name>
    <dbReference type="NCBI Taxonomy" id="6645"/>
    <lineage>
        <taxon>Eukaryota</taxon>
        <taxon>Metazoa</taxon>
        <taxon>Spiralia</taxon>
        <taxon>Lophotrochozoa</taxon>
        <taxon>Mollusca</taxon>
        <taxon>Cephalopoda</taxon>
        <taxon>Coleoidea</taxon>
        <taxon>Octopodiformes</taxon>
        <taxon>Octopoda</taxon>
        <taxon>Incirrata</taxon>
        <taxon>Octopodidae</taxon>
        <taxon>Octopus</taxon>
    </lineage>
</organism>
<sequence length="121" mass="13373">MTIPAQSSLLHTTPDASYVQHFSQGAYTLSCVHIDIIHPADHTNFISFEPMHVFSSHGPCFTAVKHGNSHIHCSVCVCSPTITCQLMLVCLCPCNLVVWQKRLIEKVLGSQRIIPGVNLFD</sequence>
<keyword evidence="2" id="KW-1185">Reference proteome</keyword>
<dbReference type="EMBL" id="OX597822">
    <property type="protein sequence ID" value="CAI9727691.1"/>
    <property type="molecule type" value="Genomic_DNA"/>
</dbReference>
<dbReference type="Proteomes" id="UP001162480">
    <property type="component" value="Chromosome 9"/>
</dbReference>
<evidence type="ECO:0000313" key="1">
    <source>
        <dbReference type="EMBL" id="CAI9727691.1"/>
    </source>
</evidence>
<protein>
    <submittedName>
        <fullName evidence="1">Uncharacterized protein</fullName>
    </submittedName>
</protein>
<dbReference type="AlphaFoldDB" id="A0AA36B5U3"/>
<gene>
    <name evidence="1" type="ORF">OCTVUL_1B016765</name>
</gene>